<dbReference type="PROSITE" id="PS50004">
    <property type="entry name" value="C2"/>
    <property type="match status" value="1"/>
</dbReference>
<dbReference type="InterPro" id="IPR035892">
    <property type="entry name" value="C2_domain_sf"/>
</dbReference>
<dbReference type="Proteomes" id="UP000507245">
    <property type="component" value="Unassembled WGS sequence"/>
</dbReference>
<dbReference type="PANTHER" id="PTHR46502">
    <property type="entry name" value="C2 DOMAIN-CONTAINING"/>
    <property type="match status" value="1"/>
</dbReference>
<keyword evidence="6" id="KW-1185">Reference proteome</keyword>
<evidence type="ECO:0000256" key="2">
    <source>
        <dbReference type="ARBA" id="ARBA00022837"/>
    </source>
</evidence>
<dbReference type="InterPro" id="IPR000008">
    <property type="entry name" value="C2_dom"/>
</dbReference>
<reference evidence="6" key="1">
    <citation type="journal article" date="2020" name="Genome Biol.">
        <title>Gamete binning: chromosome-level and haplotype-resolved genome assembly enabled by high-throughput single-cell sequencing of gamete genomes.</title>
        <authorList>
            <person name="Campoy J.A."/>
            <person name="Sun H."/>
            <person name="Goel M."/>
            <person name="Jiao W.-B."/>
            <person name="Folz-Donahue K."/>
            <person name="Wang N."/>
            <person name="Rubio M."/>
            <person name="Liu C."/>
            <person name="Kukat C."/>
            <person name="Ruiz D."/>
            <person name="Huettel B."/>
            <person name="Schneeberger K."/>
        </authorList>
    </citation>
    <scope>NUCLEOTIDE SEQUENCE [LARGE SCALE GENOMIC DNA]</scope>
    <source>
        <strain evidence="6">cv. Rojo Pasion</strain>
    </source>
</reference>
<dbReference type="SUPFAM" id="SSF49562">
    <property type="entry name" value="C2 domain (Calcium/lipid-binding domain, CaLB)"/>
    <property type="match status" value="1"/>
</dbReference>
<dbReference type="Pfam" id="PF00168">
    <property type="entry name" value="C2"/>
    <property type="match status" value="1"/>
</dbReference>
<name>A0A6J5WPS5_PRUAR</name>
<protein>
    <recommendedName>
        <fullName evidence="4">C2 domain-containing protein</fullName>
    </recommendedName>
</protein>
<sequence>MDPYVLLTLRTQEKKSNVVSGQGSAPEWNETFVFTVSDDVSELHLKITEKDNFSADDFWRSKFNLISLEPIFTEGSIPPTAYNVVNRDKEYRREIKVGTRFTPEPEQNDGPSGGYGRNDGPSGEYGGSEEGDGGWKQSSYTEE</sequence>
<evidence type="ECO:0000313" key="6">
    <source>
        <dbReference type="Proteomes" id="UP000507245"/>
    </source>
</evidence>
<dbReference type="EMBL" id="CAEKKB010000002">
    <property type="protein sequence ID" value="CAB4300308.1"/>
    <property type="molecule type" value="Genomic_DNA"/>
</dbReference>
<organism evidence="5 6">
    <name type="scientific">Prunus armeniaca</name>
    <name type="common">Apricot</name>
    <name type="synonym">Armeniaca vulgaris</name>
    <dbReference type="NCBI Taxonomy" id="36596"/>
    <lineage>
        <taxon>Eukaryota</taxon>
        <taxon>Viridiplantae</taxon>
        <taxon>Streptophyta</taxon>
        <taxon>Embryophyta</taxon>
        <taxon>Tracheophyta</taxon>
        <taxon>Spermatophyta</taxon>
        <taxon>Magnoliopsida</taxon>
        <taxon>eudicotyledons</taxon>
        <taxon>Gunneridae</taxon>
        <taxon>Pentapetalae</taxon>
        <taxon>rosids</taxon>
        <taxon>fabids</taxon>
        <taxon>Rosales</taxon>
        <taxon>Rosaceae</taxon>
        <taxon>Amygdaloideae</taxon>
        <taxon>Amygdaleae</taxon>
        <taxon>Prunus</taxon>
    </lineage>
</organism>
<keyword evidence="1" id="KW-0479">Metal-binding</keyword>
<feature type="compositionally biased region" description="Gly residues" evidence="3">
    <location>
        <begin position="111"/>
        <end position="126"/>
    </location>
</feature>
<accession>A0A6J5WPS5</accession>
<evidence type="ECO:0000256" key="1">
    <source>
        <dbReference type="ARBA" id="ARBA00022723"/>
    </source>
</evidence>
<evidence type="ECO:0000313" key="5">
    <source>
        <dbReference type="EMBL" id="CAB4300308.1"/>
    </source>
</evidence>
<evidence type="ECO:0000256" key="3">
    <source>
        <dbReference type="SAM" id="MobiDB-lite"/>
    </source>
</evidence>
<keyword evidence="2" id="KW-0106">Calcium</keyword>
<gene>
    <name evidence="5" type="ORF">ORAREDHAP_LOCUS15308</name>
</gene>
<feature type="domain" description="C2" evidence="4">
    <location>
        <begin position="1"/>
        <end position="81"/>
    </location>
</feature>
<dbReference type="GO" id="GO:0046872">
    <property type="term" value="F:metal ion binding"/>
    <property type="evidence" value="ECO:0007669"/>
    <property type="project" value="UniProtKB-KW"/>
</dbReference>
<feature type="region of interest" description="Disordered" evidence="3">
    <location>
        <begin position="94"/>
        <end position="143"/>
    </location>
</feature>
<dbReference type="OrthoDB" id="419768at2759"/>
<dbReference type="AlphaFoldDB" id="A0A6J5WPS5"/>
<dbReference type="PANTHER" id="PTHR46502:SF2">
    <property type="entry name" value="16 KDA PHLOEM PROTEIN 2"/>
    <property type="match status" value="1"/>
</dbReference>
<proteinExistence type="predicted"/>
<evidence type="ECO:0000259" key="4">
    <source>
        <dbReference type="PROSITE" id="PS50004"/>
    </source>
</evidence>
<dbReference type="Gene3D" id="2.60.40.150">
    <property type="entry name" value="C2 domain"/>
    <property type="match status" value="1"/>
</dbReference>